<sequence>MKRVAAAVSLLALSGALVFPSAAAPFALSQSDVITQDVSLAPTSAPNGDYAYLDDDELVVDLTASNPNLAGDAEGVNPDAVTTISNVFRIHYNGSQYAHVWITDESDAVTFVVDGEPIQSEAANVTLGPNESVAVGVVVDTTGDGGDGLIDQIQVNARVADPETATVATGGGTGGDDSDDTSVGVATTSIRQSAPSETERRVEVRNPDGSVGVDLDPLPLDAGGNVTLDELDLTATGGATVDLGLDVSAPDTDAGPGSLLGVESLGAVAVTEADAGSVDAATLRFSVSPAYLDARNVDSDDLTVFRTSDGETTTLPVRVVGERDDGRVVVEADTPGFSTFTVAALRPAIRVSEASLSTTDIEVGERTTVTARVSNDGRAAGERTLRVTLDGDLVAERVVDLAPNETTTVTVDVAPDGPGSYEVAVDGTTAGTLVVADGESTDDAAAGGATLTEQSDLGDTTPGGASTSGAGTVADGEPDVATAGPVEEPAGLGLPEVGGLTVAVALVVATLLLVRRVSR</sequence>
<organism evidence="4 5">
    <name type="scientific">Halobaculum marinum</name>
    <dbReference type="NCBI Taxonomy" id="3031996"/>
    <lineage>
        <taxon>Archaea</taxon>
        <taxon>Methanobacteriati</taxon>
        <taxon>Methanobacteriota</taxon>
        <taxon>Stenosarchaea group</taxon>
        <taxon>Halobacteria</taxon>
        <taxon>Halobacteriales</taxon>
        <taxon>Haloferacaceae</taxon>
        <taxon>Halobaculum</taxon>
    </lineage>
</organism>
<keyword evidence="2" id="KW-0812">Transmembrane</keyword>
<keyword evidence="2" id="KW-0472">Membrane</keyword>
<dbReference type="InterPro" id="IPR009482">
    <property type="entry name" value="DUF1102"/>
</dbReference>
<feature type="transmembrane region" description="Helical" evidence="2">
    <location>
        <begin position="497"/>
        <end position="514"/>
    </location>
</feature>
<evidence type="ECO:0000259" key="3">
    <source>
        <dbReference type="Pfam" id="PF07705"/>
    </source>
</evidence>
<evidence type="ECO:0000256" key="2">
    <source>
        <dbReference type="SAM" id="Phobius"/>
    </source>
</evidence>
<keyword evidence="2" id="KW-1133">Transmembrane helix</keyword>
<dbReference type="InterPro" id="IPR026453">
    <property type="entry name" value="PGF_pre_PGF"/>
</dbReference>
<dbReference type="Pfam" id="PF06510">
    <property type="entry name" value="DUF1102"/>
    <property type="match status" value="1"/>
</dbReference>
<dbReference type="Pfam" id="PF07705">
    <property type="entry name" value="CARDB"/>
    <property type="match status" value="1"/>
</dbReference>
<protein>
    <submittedName>
        <fullName evidence="4">PGF-pre-PGF domain-containing protein</fullName>
    </submittedName>
</protein>
<evidence type="ECO:0000256" key="1">
    <source>
        <dbReference type="SAM" id="MobiDB-lite"/>
    </source>
</evidence>
<reference evidence="4 5" key="1">
    <citation type="journal article" date="2019" name="Int. J. Syst. Evol. Microbiol.">
        <title>The Global Catalogue of Microorganisms (GCM) 10K type strain sequencing project: providing services to taxonomists for standard genome sequencing and annotation.</title>
        <authorList>
            <consortium name="The Broad Institute Genomics Platform"/>
            <consortium name="The Broad Institute Genome Sequencing Center for Infectious Disease"/>
            <person name="Wu L."/>
            <person name="Ma J."/>
        </authorList>
    </citation>
    <scope>NUCLEOTIDE SEQUENCE [LARGE SCALE GENOMIC DNA]</scope>
    <source>
        <strain evidence="4 5">DT55</strain>
    </source>
</reference>
<evidence type="ECO:0000313" key="4">
    <source>
        <dbReference type="EMBL" id="MFC7096467.1"/>
    </source>
</evidence>
<dbReference type="EMBL" id="JBHTAG010000002">
    <property type="protein sequence ID" value="MFC7096467.1"/>
    <property type="molecule type" value="Genomic_DNA"/>
</dbReference>
<dbReference type="InterPro" id="IPR011635">
    <property type="entry name" value="CARDB"/>
</dbReference>
<dbReference type="GeneID" id="79269643"/>
<dbReference type="Proteomes" id="UP001596388">
    <property type="component" value="Unassembled WGS sequence"/>
</dbReference>
<accession>A0ABD5WSB2</accession>
<feature type="compositionally biased region" description="Low complexity" evidence="1">
    <location>
        <begin position="451"/>
        <end position="475"/>
    </location>
</feature>
<dbReference type="InterPro" id="IPR013783">
    <property type="entry name" value="Ig-like_fold"/>
</dbReference>
<feature type="region of interest" description="Disordered" evidence="1">
    <location>
        <begin position="451"/>
        <end position="487"/>
    </location>
</feature>
<proteinExistence type="predicted"/>
<dbReference type="RefSeq" id="WP_276239061.1">
    <property type="nucleotide sequence ID" value="NZ_CP119989.1"/>
</dbReference>
<gene>
    <name evidence="4" type="ORF">ACFQKD_04050</name>
</gene>
<comment type="caution">
    <text evidence="4">The sequence shown here is derived from an EMBL/GenBank/DDBJ whole genome shotgun (WGS) entry which is preliminary data.</text>
</comment>
<dbReference type="NCBIfam" id="TIGR04213">
    <property type="entry name" value="PGF_pre_PGF"/>
    <property type="match status" value="1"/>
</dbReference>
<evidence type="ECO:0000313" key="5">
    <source>
        <dbReference type="Proteomes" id="UP001596388"/>
    </source>
</evidence>
<keyword evidence="5" id="KW-1185">Reference proteome</keyword>
<name>A0ABD5WSB2_9EURY</name>
<feature type="compositionally biased region" description="Basic and acidic residues" evidence="1">
    <location>
        <begin position="197"/>
        <end position="206"/>
    </location>
</feature>
<feature type="domain" description="CARDB" evidence="3">
    <location>
        <begin position="354"/>
        <end position="425"/>
    </location>
</feature>
<feature type="region of interest" description="Disordered" evidence="1">
    <location>
        <begin position="165"/>
        <end position="218"/>
    </location>
</feature>
<dbReference type="AlphaFoldDB" id="A0ABD5WSB2"/>
<dbReference type="Gene3D" id="2.60.40.10">
    <property type="entry name" value="Immunoglobulins"/>
    <property type="match status" value="1"/>
</dbReference>